<dbReference type="InterPro" id="IPR051465">
    <property type="entry name" value="Cell_Envelope_Struct_Comp"/>
</dbReference>
<dbReference type="Pfam" id="PF04966">
    <property type="entry name" value="OprB"/>
    <property type="match status" value="1"/>
</dbReference>
<reference evidence="4 5" key="1">
    <citation type="submission" date="2012-06" db="EMBL/GenBank/DDBJ databases">
        <title>Finished chromosome of genome of Crinalium epipsammum PCC 9333.</title>
        <authorList>
            <consortium name="US DOE Joint Genome Institute"/>
            <person name="Gugger M."/>
            <person name="Coursin T."/>
            <person name="Rippka R."/>
            <person name="Tandeau De Marsac N."/>
            <person name="Huntemann M."/>
            <person name="Wei C.-L."/>
            <person name="Han J."/>
            <person name="Detter J.C."/>
            <person name="Han C."/>
            <person name="Tapia R."/>
            <person name="Davenport K."/>
            <person name="Daligault H."/>
            <person name="Erkkila T."/>
            <person name="Gu W."/>
            <person name="Munk A.C.C."/>
            <person name="Teshima H."/>
            <person name="Xu Y."/>
            <person name="Chain P."/>
            <person name="Chen A."/>
            <person name="Krypides N."/>
            <person name="Mavromatis K."/>
            <person name="Markowitz V."/>
            <person name="Szeto E."/>
            <person name="Ivanova N."/>
            <person name="Mikhailova N."/>
            <person name="Ovchinnikova G."/>
            <person name="Pagani I."/>
            <person name="Pati A."/>
            <person name="Goodwin L."/>
            <person name="Peters L."/>
            <person name="Pitluck S."/>
            <person name="Woyke T."/>
            <person name="Kerfeld C."/>
        </authorList>
    </citation>
    <scope>NUCLEOTIDE SEQUENCE [LARGE SCALE GENOMIC DNA]</scope>
    <source>
        <strain evidence="4 5">PCC 9333</strain>
    </source>
</reference>
<protein>
    <submittedName>
        <fullName evidence="4">Carbohydrate-selective porin OprB</fullName>
    </submittedName>
</protein>
<evidence type="ECO:0000256" key="2">
    <source>
        <dbReference type="RuleBase" id="RU363072"/>
    </source>
</evidence>
<dbReference type="OrthoDB" id="580845at2"/>
<dbReference type="PANTHER" id="PTHR43308:SF1">
    <property type="entry name" value="OUTER MEMBRANE PROTEIN ALPHA"/>
    <property type="match status" value="1"/>
</dbReference>
<dbReference type="GO" id="GO:0008643">
    <property type="term" value="P:carbohydrate transport"/>
    <property type="evidence" value="ECO:0007669"/>
    <property type="project" value="InterPro"/>
</dbReference>
<dbReference type="RefSeq" id="WP_015202594.1">
    <property type="nucleotide sequence ID" value="NC_019753.1"/>
</dbReference>
<dbReference type="PROSITE" id="PS51272">
    <property type="entry name" value="SLH"/>
    <property type="match status" value="1"/>
</dbReference>
<dbReference type="InterPro" id="IPR047684">
    <property type="entry name" value="Por_som-like"/>
</dbReference>
<dbReference type="NCBIfam" id="NF033921">
    <property type="entry name" value="por_somb"/>
    <property type="match status" value="1"/>
</dbReference>
<dbReference type="Gene3D" id="2.40.160.180">
    <property type="entry name" value="Carbohydrate-selective porin OprB"/>
    <property type="match status" value="1"/>
</dbReference>
<dbReference type="KEGG" id="cep:Cri9333_1583"/>
<evidence type="ECO:0000313" key="4">
    <source>
        <dbReference type="EMBL" id="AFZ12473.1"/>
    </source>
</evidence>
<dbReference type="EMBL" id="CP003620">
    <property type="protein sequence ID" value="AFZ12473.1"/>
    <property type="molecule type" value="Genomic_DNA"/>
</dbReference>
<evidence type="ECO:0000259" key="3">
    <source>
        <dbReference type="PROSITE" id="PS51272"/>
    </source>
</evidence>
<dbReference type="AlphaFoldDB" id="K9VWJ2"/>
<dbReference type="PANTHER" id="PTHR43308">
    <property type="entry name" value="OUTER MEMBRANE PROTEIN ALPHA-RELATED"/>
    <property type="match status" value="1"/>
</dbReference>
<dbReference type="GO" id="GO:0016020">
    <property type="term" value="C:membrane"/>
    <property type="evidence" value="ECO:0007669"/>
    <property type="project" value="InterPro"/>
</dbReference>
<accession>K9VWJ2</accession>
<dbReference type="eggNOG" id="COG3659">
    <property type="taxonomic scope" value="Bacteria"/>
</dbReference>
<sequence>MQKFCRHAWFSSLAILVFQFIFLEVAIAKEDEQNIEAFSDTNQSFVQAANNVKSDQKPLINSNSADGLTDQAQAGKDEVLPNNNGLEQINSVSELSDVQPTDWAYQALRSLIERYQCISVSGDRRFRGNEALTRYEFASGLNSCLNKITQLIGVAKPDSVPQQDLATIKKLQDDFATELRSLTTRIGSLEARTAELGTNQFSTTTKLNGLAVFTLTGATVGDSVKAEGSSALPPFILRDSNNKPIVRKIDNGSTTFSNLLWLSLNTSFTGKDVLVTTLAAGNGNSPANQFVSAGLFNSVGSPFFEQTSGPNTGQTDVVIRELFYTFPVNESVRLTVGPRVNSVYHFDFNRFTIPINGTSSFNSPASTFVSSTIRGAGAVVEWNINKQLELHAGYLAESLEFLPGPRPAADPSKGLFNGTHTITAELTFKPTQTANIRLLYQRSHLNPIFGLIASKPIIGIADDGFGEAVNDATADTFGVNFDWLINRRFGIFGRYYYSTTEIDPVKPGRLSGDINAQNIQAGLAFPDLGKQGALGTLSFVIPFDVKSGRQFLASGAGNGGTQYEIEANYFYPLARNIALVPSLYVIGNINNFDDNPTVFVGSMRTQLNF</sequence>
<dbReference type="InterPro" id="IPR001119">
    <property type="entry name" value="SLH_dom"/>
</dbReference>
<comment type="similarity">
    <text evidence="1 2">Belongs to the OprB family.</text>
</comment>
<dbReference type="PATRIC" id="fig|1173022.3.peg.1709"/>
<dbReference type="STRING" id="1173022.Cri9333_1583"/>
<keyword evidence="5" id="KW-1185">Reference proteome</keyword>
<proteinExistence type="inferred from homology"/>
<name>K9VWJ2_9CYAN</name>
<gene>
    <name evidence="4" type="ORF">Cri9333_1583</name>
</gene>
<feature type="domain" description="SLH" evidence="3">
    <location>
        <begin position="91"/>
        <end position="155"/>
    </location>
</feature>
<dbReference type="SUPFAM" id="SSF56935">
    <property type="entry name" value="Porins"/>
    <property type="match status" value="1"/>
</dbReference>
<dbReference type="InterPro" id="IPR038673">
    <property type="entry name" value="OprB_sf"/>
</dbReference>
<evidence type="ECO:0000313" key="5">
    <source>
        <dbReference type="Proteomes" id="UP000010472"/>
    </source>
</evidence>
<dbReference type="InterPro" id="IPR007049">
    <property type="entry name" value="Carb-sel_porin_OprB"/>
</dbReference>
<dbReference type="HOGENOM" id="CLU_018575_1_0_3"/>
<evidence type="ECO:0000256" key="1">
    <source>
        <dbReference type="ARBA" id="ARBA00008769"/>
    </source>
</evidence>
<dbReference type="Proteomes" id="UP000010472">
    <property type="component" value="Chromosome"/>
</dbReference>
<organism evidence="4 5">
    <name type="scientific">Crinalium epipsammum PCC 9333</name>
    <dbReference type="NCBI Taxonomy" id="1173022"/>
    <lineage>
        <taxon>Bacteria</taxon>
        <taxon>Bacillati</taxon>
        <taxon>Cyanobacteriota</taxon>
        <taxon>Cyanophyceae</taxon>
        <taxon>Gomontiellales</taxon>
        <taxon>Gomontiellaceae</taxon>
        <taxon>Crinalium</taxon>
    </lineage>
</organism>
<dbReference type="GO" id="GO:0015288">
    <property type="term" value="F:porin activity"/>
    <property type="evidence" value="ECO:0007669"/>
    <property type="project" value="InterPro"/>
</dbReference>